<dbReference type="EMBL" id="MU791033">
    <property type="protein sequence ID" value="KAJ3991445.1"/>
    <property type="molecule type" value="Genomic_DNA"/>
</dbReference>
<reference evidence="1" key="1">
    <citation type="submission" date="2022-08" db="EMBL/GenBank/DDBJ databases">
        <authorList>
            <consortium name="DOE Joint Genome Institute"/>
            <person name="Min B."/>
            <person name="Riley R."/>
            <person name="Sierra-Patev S."/>
            <person name="Naranjo-Ortiz M."/>
            <person name="Looney B."/>
            <person name="Konkel Z."/>
            <person name="Slot J.C."/>
            <person name="Sakamoto Y."/>
            <person name="Steenwyk J.L."/>
            <person name="Rokas A."/>
            <person name="Carro J."/>
            <person name="Camarero S."/>
            <person name="Ferreira P."/>
            <person name="Molpeceres G."/>
            <person name="Ruiz-Duenas F.J."/>
            <person name="Serrano A."/>
            <person name="Henrissat B."/>
            <person name="Drula E."/>
            <person name="Hughes K.W."/>
            <person name="Mata J.L."/>
            <person name="Ishikawa N.K."/>
            <person name="Vargas-Isla R."/>
            <person name="Ushijima S."/>
            <person name="Smith C.A."/>
            <person name="Ahrendt S."/>
            <person name="Andreopoulos W."/>
            <person name="He G."/>
            <person name="Labutti K."/>
            <person name="Lipzen A."/>
            <person name="Ng V."/>
            <person name="Sandor L."/>
            <person name="Barry K."/>
            <person name="Martinez A.T."/>
            <person name="Xiao Y."/>
            <person name="Gibbons J.G."/>
            <person name="Terashima K."/>
            <person name="Hibbett D.S."/>
            <person name="Grigoriev I.V."/>
        </authorList>
    </citation>
    <scope>NUCLEOTIDE SEQUENCE</scope>
    <source>
        <strain evidence="1">TFB10827</strain>
    </source>
</reference>
<evidence type="ECO:0000313" key="1">
    <source>
        <dbReference type="EMBL" id="KAJ3991445.1"/>
    </source>
</evidence>
<name>A0ABQ8PYE1_9AGAR</name>
<keyword evidence="2" id="KW-1185">Reference proteome</keyword>
<gene>
    <name evidence="1" type="ORF">F5050DRAFT_1189260</name>
</gene>
<accession>A0ABQ8PYE1</accession>
<comment type="caution">
    <text evidence="1">The sequence shown here is derived from an EMBL/GenBank/DDBJ whole genome shotgun (WGS) entry which is preliminary data.</text>
</comment>
<evidence type="ECO:0000313" key="2">
    <source>
        <dbReference type="Proteomes" id="UP001163828"/>
    </source>
</evidence>
<dbReference type="Proteomes" id="UP001163828">
    <property type="component" value="Unassembled WGS sequence"/>
</dbReference>
<proteinExistence type="predicted"/>
<protein>
    <submittedName>
        <fullName evidence="1">Uncharacterized protein</fullName>
    </submittedName>
</protein>
<sequence length="121" mass="13547">MHTHPHGALASPLVWLLVPLATERLASPVFYFVLIKITIDASCSLHYLYAQSICNLLKTMDLRCGSSKDASNYKPGPKDFANALKPVGFRRFSSMTNPLLRQFLCLADRPIYKTHDVLALI</sequence>
<organism evidence="1 2">
    <name type="scientific">Lentinula boryana</name>
    <dbReference type="NCBI Taxonomy" id="40481"/>
    <lineage>
        <taxon>Eukaryota</taxon>
        <taxon>Fungi</taxon>
        <taxon>Dikarya</taxon>
        <taxon>Basidiomycota</taxon>
        <taxon>Agaricomycotina</taxon>
        <taxon>Agaricomycetes</taxon>
        <taxon>Agaricomycetidae</taxon>
        <taxon>Agaricales</taxon>
        <taxon>Marasmiineae</taxon>
        <taxon>Omphalotaceae</taxon>
        <taxon>Lentinula</taxon>
    </lineage>
</organism>